<evidence type="ECO:0000256" key="10">
    <source>
        <dbReference type="ARBA" id="ARBA00023136"/>
    </source>
</evidence>
<dbReference type="GO" id="GO:0006784">
    <property type="term" value="P:heme A biosynthetic process"/>
    <property type="evidence" value="ECO:0007669"/>
    <property type="project" value="TreeGrafter"/>
</dbReference>
<dbReference type="AlphaFoldDB" id="A0A9W8DX09"/>
<dbReference type="Pfam" id="PF01040">
    <property type="entry name" value="UbiA"/>
    <property type="match status" value="1"/>
</dbReference>
<keyword evidence="4 14" id="KW-0808">Transferase</keyword>
<evidence type="ECO:0000313" key="14">
    <source>
        <dbReference type="EMBL" id="KAJ1929649.1"/>
    </source>
</evidence>
<comment type="subcellular location">
    <subcellularLocation>
        <location evidence="1">Mitochondrion membrane</location>
        <topology evidence="1">Multi-pass membrane protein</topology>
    </subcellularLocation>
</comment>
<comment type="similarity">
    <text evidence="2">Belongs to the UbiA prenyltransferase family.</text>
</comment>
<dbReference type="GO" id="GO:0031966">
    <property type="term" value="C:mitochondrial membrane"/>
    <property type="evidence" value="ECO:0007669"/>
    <property type="project" value="UniProtKB-SubCell"/>
</dbReference>
<dbReference type="OrthoDB" id="5211at2759"/>
<dbReference type="PROSITE" id="PS00943">
    <property type="entry name" value="UBIA"/>
    <property type="match status" value="1"/>
</dbReference>
<keyword evidence="7 13" id="KW-1133">Transmembrane helix</keyword>
<feature type="transmembrane region" description="Helical" evidence="13">
    <location>
        <begin position="87"/>
        <end position="105"/>
    </location>
</feature>
<accession>A0A9W8DX09</accession>
<evidence type="ECO:0000256" key="3">
    <source>
        <dbReference type="ARBA" id="ARBA00016335"/>
    </source>
</evidence>
<dbReference type="InterPro" id="IPR006369">
    <property type="entry name" value="Protohaem_IX_farnesylTrfase"/>
</dbReference>
<feature type="transmembrane region" description="Helical" evidence="13">
    <location>
        <begin position="234"/>
        <end position="253"/>
    </location>
</feature>
<evidence type="ECO:0000256" key="7">
    <source>
        <dbReference type="ARBA" id="ARBA00022989"/>
    </source>
</evidence>
<reference evidence="14" key="1">
    <citation type="submission" date="2022-07" db="EMBL/GenBank/DDBJ databases">
        <title>Phylogenomic reconstructions and comparative analyses of Kickxellomycotina fungi.</title>
        <authorList>
            <person name="Reynolds N.K."/>
            <person name="Stajich J.E."/>
            <person name="Barry K."/>
            <person name="Grigoriev I.V."/>
            <person name="Crous P."/>
            <person name="Smith M.E."/>
        </authorList>
    </citation>
    <scope>NUCLEOTIDE SEQUENCE</scope>
    <source>
        <strain evidence="14">RSA 861</strain>
    </source>
</reference>
<feature type="transmembrane region" description="Helical" evidence="13">
    <location>
        <begin position="153"/>
        <end position="174"/>
    </location>
</feature>
<dbReference type="InterPro" id="IPR044878">
    <property type="entry name" value="UbiA_sf"/>
</dbReference>
<name>A0A9W8DX09_9FUNG</name>
<keyword evidence="9" id="KW-0350">Heme biosynthesis</keyword>
<organism evidence="14 15">
    <name type="scientific">Tieghemiomyces parasiticus</name>
    <dbReference type="NCBI Taxonomy" id="78921"/>
    <lineage>
        <taxon>Eukaryota</taxon>
        <taxon>Fungi</taxon>
        <taxon>Fungi incertae sedis</taxon>
        <taxon>Zoopagomycota</taxon>
        <taxon>Kickxellomycotina</taxon>
        <taxon>Dimargaritomycetes</taxon>
        <taxon>Dimargaritales</taxon>
        <taxon>Dimargaritaceae</taxon>
        <taxon>Tieghemiomyces</taxon>
    </lineage>
</organism>
<dbReference type="EMBL" id="JANBPT010000028">
    <property type="protein sequence ID" value="KAJ1929649.1"/>
    <property type="molecule type" value="Genomic_DNA"/>
</dbReference>
<dbReference type="PANTHER" id="PTHR43448:SF2">
    <property type="entry name" value="PROTOHEME IX FARNESYLTRANSFERASE, MITOCHONDRIAL"/>
    <property type="match status" value="1"/>
</dbReference>
<comment type="caution">
    <text evidence="14">The sequence shown here is derived from an EMBL/GenBank/DDBJ whole genome shotgun (WGS) entry which is preliminary data.</text>
</comment>
<evidence type="ECO:0000256" key="8">
    <source>
        <dbReference type="ARBA" id="ARBA00023128"/>
    </source>
</evidence>
<dbReference type="CDD" id="cd13957">
    <property type="entry name" value="PT_UbiA_Cox10"/>
    <property type="match status" value="1"/>
</dbReference>
<feature type="compositionally biased region" description="Low complexity" evidence="12">
    <location>
        <begin position="41"/>
        <end position="61"/>
    </location>
</feature>
<evidence type="ECO:0000256" key="11">
    <source>
        <dbReference type="ARBA" id="ARBA00030253"/>
    </source>
</evidence>
<dbReference type="FunFam" id="1.10.357.140:FF:000004">
    <property type="entry name" value="Protoheme IX farnesyltransferase, mitochondrial"/>
    <property type="match status" value="1"/>
</dbReference>
<evidence type="ECO:0000313" key="15">
    <source>
        <dbReference type="Proteomes" id="UP001150569"/>
    </source>
</evidence>
<dbReference type="Gene3D" id="1.10.357.140">
    <property type="entry name" value="UbiA prenyltransferase"/>
    <property type="match status" value="1"/>
</dbReference>
<feature type="transmembrane region" description="Helical" evidence="13">
    <location>
        <begin position="111"/>
        <end position="132"/>
    </location>
</feature>
<dbReference type="GO" id="GO:0008495">
    <property type="term" value="F:protoheme IX farnesyltransferase activity"/>
    <property type="evidence" value="ECO:0007669"/>
    <property type="project" value="InterPro"/>
</dbReference>
<keyword evidence="6" id="KW-0809">Transit peptide</keyword>
<dbReference type="HAMAP" id="MF_00154">
    <property type="entry name" value="CyoE_CtaB"/>
    <property type="match status" value="1"/>
</dbReference>
<protein>
    <recommendedName>
        <fullName evidence="3">Protoheme IX farnesyltransferase, mitochondrial</fullName>
    </recommendedName>
    <alternativeName>
        <fullName evidence="11">Heme O synthase</fullName>
    </alternativeName>
</protein>
<feature type="compositionally biased region" description="Pro residues" evidence="12">
    <location>
        <begin position="28"/>
        <end position="37"/>
    </location>
</feature>
<feature type="transmembrane region" description="Helical" evidence="13">
    <location>
        <begin position="180"/>
        <end position="197"/>
    </location>
</feature>
<feature type="transmembrane region" description="Helical" evidence="13">
    <location>
        <begin position="333"/>
        <end position="351"/>
    </location>
</feature>
<evidence type="ECO:0000256" key="1">
    <source>
        <dbReference type="ARBA" id="ARBA00004225"/>
    </source>
</evidence>
<proteinExistence type="inferred from homology"/>
<keyword evidence="10 13" id="KW-0472">Membrane</keyword>
<evidence type="ECO:0000256" key="5">
    <source>
        <dbReference type="ARBA" id="ARBA00022692"/>
    </source>
</evidence>
<dbReference type="Proteomes" id="UP001150569">
    <property type="component" value="Unassembled WGS sequence"/>
</dbReference>
<evidence type="ECO:0000256" key="12">
    <source>
        <dbReference type="SAM" id="MobiDB-lite"/>
    </source>
</evidence>
<feature type="transmembrane region" description="Helical" evidence="13">
    <location>
        <begin position="274"/>
        <end position="295"/>
    </location>
</feature>
<gene>
    <name evidence="14" type="primary">COX10_1</name>
    <name evidence="14" type="ORF">IWQ60_000973</name>
</gene>
<dbReference type="InterPro" id="IPR000537">
    <property type="entry name" value="UbiA_prenyltransferase"/>
</dbReference>
<evidence type="ECO:0000256" key="9">
    <source>
        <dbReference type="ARBA" id="ARBA00023133"/>
    </source>
</evidence>
<evidence type="ECO:0000256" key="13">
    <source>
        <dbReference type="SAM" id="Phobius"/>
    </source>
</evidence>
<keyword evidence="5 13" id="KW-0812">Transmembrane</keyword>
<feature type="transmembrane region" description="Helical" evidence="13">
    <location>
        <begin position="204"/>
        <end position="222"/>
    </location>
</feature>
<evidence type="ECO:0000256" key="4">
    <source>
        <dbReference type="ARBA" id="ARBA00022679"/>
    </source>
</evidence>
<dbReference type="PANTHER" id="PTHR43448">
    <property type="entry name" value="PROTOHEME IX FARNESYLTRANSFERASE, MITOCHONDRIAL"/>
    <property type="match status" value="1"/>
</dbReference>
<keyword evidence="8" id="KW-0496">Mitochondrion</keyword>
<sequence length="381" mass="42098">MTGQFSRPNLADPLAAWRPRRLLHSSPPTDPLPPVPPSAEASDPATLATPPPAAAAKASTGPRWRILPRSNLLDHVGMYQELSKSKLASLVVLTTMCGYAVAPGPMDLFTLFYTTVGTGLCVGSANAFNQWIEVPYDGQMMRTRNRVLVRGALTPLHAFTTGTVSGLAGVTLLYTCVNPLTAALGAANLILYSFVYTGLKRISIVNTWVGAIVGALPPMMGWTACLNSLDPGAWLLGAVLYAWQFPHFNALSWPLRKDYSRAGYRMTVVADPALNARVSLRYSILLAPLSVLFPYFDVTTWWFALDSMPVNLYMIYTAYRFWRESSDKTYRPLFFASLVHLPVYLLLLLFHKKPYAVEEEEEVDQMENLTSRTSEQPASLV</sequence>
<dbReference type="InterPro" id="IPR030470">
    <property type="entry name" value="UbiA_prenylTrfase_CS"/>
</dbReference>
<evidence type="ECO:0000256" key="6">
    <source>
        <dbReference type="ARBA" id="ARBA00022946"/>
    </source>
</evidence>
<keyword evidence="15" id="KW-1185">Reference proteome</keyword>
<evidence type="ECO:0000256" key="2">
    <source>
        <dbReference type="ARBA" id="ARBA00005985"/>
    </source>
</evidence>
<dbReference type="NCBIfam" id="TIGR01473">
    <property type="entry name" value="cyoE_ctaB"/>
    <property type="match status" value="1"/>
</dbReference>
<feature type="region of interest" description="Disordered" evidence="12">
    <location>
        <begin position="1"/>
        <end position="61"/>
    </location>
</feature>